<name>A0A8X6WDC6_TRICX</name>
<feature type="region of interest" description="Disordered" evidence="1">
    <location>
        <begin position="1"/>
        <end position="22"/>
    </location>
</feature>
<dbReference type="EMBL" id="BMAU01021402">
    <property type="protein sequence ID" value="GFY32487.1"/>
    <property type="molecule type" value="Genomic_DNA"/>
</dbReference>
<feature type="region of interest" description="Disordered" evidence="1">
    <location>
        <begin position="45"/>
        <end position="74"/>
    </location>
</feature>
<protein>
    <submittedName>
        <fullName evidence="2">Uncharacterized protein</fullName>
    </submittedName>
</protein>
<evidence type="ECO:0000313" key="3">
    <source>
        <dbReference type="Proteomes" id="UP000887159"/>
    </source>
</evidence>
<reference evidence="2" key="1">
    <citation type="submission" date="2020-08" db="EMBL/GenBank/DDBJ databases">
        <title>Multicomponent nature underlies the extraordinary mechanical properties of spider dragline silk.</title>
        <authorList>
            <person name="Kono N."/>
            <person name="Nakamura H."/>
            <person name="Mori M."/>
            <person name="Yoshida Y."/>
            <person name="Ohtoshi R."/>
            <person name="Malay A.D."/>
            <person name="Moran D.A.P."/>
            <person name="Tomita M."/>
            <person name="Numata K."/>
            <person name="Arakawa K."/>
        </authorList>
    </citation>
    <scope>NUCLEOTIDE SEQUENCE</scope>
</reference>
<dbReference type="Proteomes" id="UP000887159">
    <property type="component" value="Unassembled WGS sequence"/>
</dbReference>
<keyword evidence="3" id="KW-1185">Reference proteome</keyword>
<accession>A0A8X6WDC6</accession>
<organism evidence="2 3">
    <name type="scientific">Trichonephila clavipes</name>
    <name type="common">Golden silk orbweaver</name>
    <name type="synonym">Nephila clavipes</name>
    <dbReference type="NCBI Taxonomy" id="2585209"/>
    <lineage>
        <taxon>Eukaryota</taxon>
        <taxon>Metazoa</taxon>
        <taxon>Ecdysozoa</taxon>
        <taxon>Arthropoda</taxon>
        <taxon>Chelicerata</taxon>
        <taxon>Arachnida</taxon>
        <taxon>Araneae</taxon>
        <taxon>Araneomorphae</taxon>
        <taxon>Entelegynae</taxon>
        <taxon>Araneoidea</taxon>
        <taxon>Nephilidae</taxon>
        <taxon>Trichonephila</taxon>
    </lineage>
</organism>
<evidence type="ECO:0000256" key="1">
    <source>
        <dbReference type="SAM" id="MobiDB-lite"/>
    </source>
</evidence>
<sequence length="74" mass="8255">MYNMFSGERIIVENEEPAGHPRRSCAAEQFHSDVSFEAVESRAPNISKNWQWTTEGDVSAQRSTPAPHQLPPGS</sequence>
<proteinExistence type="predicted"/>
<comment type="caution">
    <text evidence="2">The sequence shown here is derived from an EMBL/GenBank/DDBJ whole genome shotgun (WGS) entry which is preliminary data.</text>
</comment>
<dbReference type="AlphaFoldDB" id="A0A8X6WDC6"/>
<evidence type="ECO:0000313" key="2">
    <source>
        <dbReference type="EMBL" id="GFY32487.1"/>
    </source>
</evidence>
<gene>
    <name evidence="2" type="ORF">TNCV_3559951</name>
</gene>
<feature type="compositionally biased region" description="Polar residues" evidence="1">
    <location>
        <begin position="45"/>
        <end position="66"/>
    </location>
</feature>